<keyword evidence="9 21" id="KW-1133">Transmembrane helix</keyword>
<dbReference type="PRINTS" id="PR00336">
    <property type="entry name" value="LYSASSOCTDMP"/>
</dbReference>
<evidence type="ECO:0000256" key="2">
    <source>
        <dbReference type="ARBA" id="ARBA00004241"/>
    </source>
</evidence>
<evidence type="ECO:0000256" key="9">
    <source>
        <dbReference type="ARBA" id="ARBA00022989"/>
    </source>
</evidence>
<evidence type="ECO:0000256" key="1">
    <source>
        <dbReference type="ARBA" id="ARBA00004158"/>
    </source>
</evidence>
<evidence type="ECO:0000313" key="24">
    <source>
        <dbReference type="Ensembl" id="ENSMODP00000026613.4"/>
    </source>
</evidence>
<dbReference type="OrthoDB" id="9428839at2759"/>
<evidence type="ECO:0000256" key="13">
    <source>
        <dbReference type="ARBA" id="ARBA00023180"/>
    </source>
</evidence>
<protein>
    <recommendedName>
        <fullName evidence="18">Lysosome-associated membrane glycoprotein 3</fullName>
    </recommendedName>
</protein>
<feature type="signal peptide" evidence="22">
    <location>
        <begin position="1"/>
        <end position="22"/>
    </location>
</feature>
<dbReference type="FunCoup" id="F7GE18">
    <property type="interactions" value="223"/>
</dbReference>
<sequence>MKKELAMLLMLVFSAVILSCYSGILNKKFGEARGYEDHDKRTSVQVTAETSFIHSTSFATALMGSTDGHAIKSDWPTTQASLKTTFKTTQSTGTSTQSADPTTLTDITTKVSHHSTQMTTTVNTATPAPPGSPTATRTAWSSTPMAQMTTAAQSTVSHTTLATITTPVGNLTSLKTAWITVPAKSITTTSTPKKTTQAITTTATHPVTASTSPATTNVGPTLVPQPSSPQTGTYLVYNGTRVCLKAEMGVQLLIQDKMYFSPQMYFNLHPNVTKASGNCSAQRTNLLLTFPGGFVNLTFVKVGHSYHIETVEASLTVLPLVKVYSGLKGGLKMFETKVGHSFKCVSEQSVELSAQLQLHTVDVQLQAFDFDGDHFGNADECFSDKNRRAIPMAMGLSIAALLAVLLTACLVARKRPSRGYERV</sequence>
<feature type="disulfide bond" evidence="19">
    <location>
        <begin position="344"/>
        <end position="381"/>
    </location>
</feature>
<keyword evidence="5 19" id="KW-0812">Transmembrane</keyword>
<organism evidence="24 25">
    <name type="scientific">Monodelphis domestica</name>
    <name type="common">Gray short-tailed opossum</name>
    <dbReference type="NCBI Taxonomy" id="13616"/>
    <lineage>
        <taxon>Eukaryota</taxon>
        <taxon>Metazoa</taxon>
        <taxon>Chordata</taxon>
        <taxon>Craniata</taxon>
        <taxon>Vertebrata</taxon>
        <taxon>Euteleostomi</taxon>
        <taxon>Mammalia</taxon>
        <taxon>Metatheria</taxon>
        <taxon>Didelphimorphia</taxon>
        <taxon>Didelphidae</taxon>
        <taxon>Monodelphis</taxon>
    </lineage>
</organism>
<dbReference type="Bgee" id="ENSMODG00000021287">
    <property type="expression patterns" value="Expressed in lung and 2 other cell types or tissues"/>
</dbReference>
<comment type="similarity">
    <text evidence="19">Belongs to the LAMP family.</text>
</comment>
<dbReference type="PROSITE" id="PS51407">
    <property type="entry name" value="LAMP_3"/>
    <property type="match status" value="1"/>
</dbReference>
<dbReference type="HOGENOM" id="CLU_057804_0_0_1"/>
<evidence type="ECO:0000313" key="25">
    <source>
        <dbReference type="Proteomes" id="UP000002280"/>
    </source>
</evidence>
<evidence type="ECO:0000256" key="5">
    <source>
        <dbReference type="ARBA" id="ARBA00022692"/>
    </source>
</evidence>
<evidence type="ECO:0000256" key="6">
    <source>
        <dbReference type="ARBA" id="ARBA00022729"/>
    </source>
</evidence>
<feature type="transmembrane region" description="Helical" evidence="21">
    <location>
        <begin position="389"/>
        <end position="412"/>
    </location>
</feature>
<evidence type="ECO:0000256" key="20">
    <source>
        <dbReference type="SAM" id="MobiDB-lite"/>
    </source>
</evidence>
<evidence type="ECO:0000256" key="17">
    <source>
        <dbReference type="ARBA" id="ARBA00063533"/>
    </source>
</evidence>
<evidence type="ECO:0000256" key="15">
    <source>
        <dbReference type="ARBA" id="ARBA00023329"/>
    </source>
</evidence>
<dbReference type="GO" id="GO:0009986">
    <property type="term" value="C:cell surface"/>
    <property type="evidence" value="ECO:0007669"/>
    <property type="project" value="UniProtKB-SubCell"/>
</dbReference>
<dbReference type="GO" id="GO:0005765">
    <property type="term" value="C:lysosomal membrane"/>
    <property type="evidence" value="ECO:0000318"/>
    <property type="project" value="GO_Central"/>
</dbReference>
<keyword evidence="6 22" id="KW-0732">Signal</keyword>
<dbReference type="Gene3D" id="2.40.160.110">
    <property type="match status" value="1"/>
</dbReference>
<dbReference type="PANTHER" id="PTHR11506">
    <property type="entry name" value="LYSOSOME-ASSOCIATED MEMBRANE GLYCOPROTEIN"/>
    <property type="match status" value="1"/>
</dbReference>
<comment type="subcellular location">
    <subcellularLocation>
        <location evidence="2">Cell surface</location>
    </subcellularLocation>
    <subcellularLocation>
        <location evidence="4">Cytoplasmic vesicle membrane</location>
        <topology evidence="4">Single-pass type I membrane protein</topology>
    </subcellularLocation>
    <subcellularLocation>
        <location evidence="1">Early endosome membrane</location>
        <topology evidence="1">Single-pass type I membrane protein</topology>
    </subcellularLocation>
    <subcellularLocation>
        <location evidence="3 19">Lysosome membrane</location>
        <topology evidence="3 19">Single-pass type I membrane protein</topology>
    </subcellularLocation>
</comment>
<dbReference type="Proteomes" id="UP000002280">
    <property type="component" value="Chromosome 7"/>
</dbReference>
<evidence type="ECO:0000256" key="10">
    <source>
        <dbReference type="ARBA" id="ARBA00023130"/>
    </source>
</evidence>
<keyword evidence="10" id="KW-1064">Adaptive immunity</keyword>
<evidence type="ECO:0000256" key="21">
    <source>
        <dbReference type="SAM" id="Phobius"/>
    </source>
</evidence>
<evidence type="ECO:0000256" key="11">
    <source>
        <dbReference type="ARBA" id="ARBA00023136"/>
    </source>
</evidence>
<keyword evidence="15" id="KW-0968">Cytoplasmic vesicle</keyword>
<dbReference type="PANTHER" id="PTHR11506:SF30">
    <property type="entry name" value="LYSOSOME-ASSOCIATED MEMBRANE GLYCOPROTEIN 3"/>
    <property type="match status" value="1"/>
</dbReference>
<evidence type="ECO:0000256" key="7">
    <source>
        <dbReference type="ARBA" id="ARBA00022753"/>
    </source>
</evidence>
<dbReference type="GeneTree" id="ENSGT00950000182899"/>
<evidence type="ECO:0000256" key="18">
    <source>
        <dbReference type="ARBA" id="ARBA00074382"/>
    </source>
</evidence>
<keyword evidence="7" id="KW-0967">Endosome</keyword>
<dbReference type="PROSITE" id="PS51257">
    <property type="entry name" value="PROKAR_LIPOPROTEIN"/>
    <property type="match status" value="1"/>
</dbReference>
<dbReference type="KEGG" id="mdo:100016119"/>
<dbReference type="InParanoid" id="F7GE18"/>
<dbReference type="FunFam" id="2.40.160.110:FF:000006">
    <property type="entry name" value="Lysosome-associated membrane glycoprotein 3"/>
    <property type="match status" value="1"/>
</dbReference>
<dbReference type="Ensembl" id="ENSMODT00000027089.4">
    <property type="protein sequence ID" value="ENSMODP00000026613.4"/>
    <property type="gene ID" value="ENSMODG00000021287.4"/>
</dbReference>
<dbReference type="GO" id="GO:0031902">
    <property type="term" value="C:late endosome membrane"/>
    <property type="evidence" value="ECO:0000318"/>
    <property type="project" value="GO_Central"/>
</dbReference>
<evidence type="ECO:0000256" key="8">
    <source>
        <dbReference type="ARBA" id="ARBA00022859"/>
    </source>
</evidence>
<evidence type="ECO:0000256" key="3">
    <source>
        <dbReference type="ARBA" id="ARBA00004352"/>
    </source>
</evidence>
<dbReference type="Pfam" id="PF01299">
    <property type="entry name" value="Lamp2-like_luminal"/>
    <property type="match status" value="1"/>
</dbReference>
<dbReference type="GO" id="GO:0031901">
    <property type="term" value="C:early endosome membrane"/>
    <property type="evidence" value="ECO:0007669"/>
    <property type="project" value="UniProtKB-SubCell"/>
</dbReference>
<keyword evidence="14 19" id="KW-0458">Lysosome</keyword>
<keyword evidence="12 19" id="KW-1015">Disulfide bond</keyword>
<dbReference type="GO" id="GO:0005886">
    <property type="term" value="C:plasma membrane"/>
    <property type="evidence" value="ECO:0000318"/>
    <property type="project" value="GO_Central"/>
</dbReference>
<dbReference type="STRING" id="13616.ENSMODP00000026613"/>
<evidence type="ECO:0000256" key="16">
    <source>
        <dbReference type="ARBA" id="ARBA00060358"/>
    </source>
</evidence>
<dbReference type="AlphaFoldDB" id="F7GE18"/>
<feature type="region of interest" description="Disordered" evidence="20">
    <location>
        <begin position="207"/>
        <end position="226"/>
    </location>
</feature>
<dbReference type="GO" id="GO:0072594">
    <property type="term" value="P:establishment of protein localization to organelle"/>
    <property type="evidence" value="ECO:0000318"/>
    <property type="project" value="GO_Central"/>
</dbReference>
<feature type="chain" id="PRO_5023823187" description="Lysosome-associated membrane glycoprotein 3" evidence="22">
    <location>
        <begin position="23"/>
        <end position="423"/>
    </location>
</feature>
<comment type="caution">
    <text evidence="19">Lacks conserved residue(s) required for the propagation of feature annotation.</text>
</comment>
<dbReference type="GeneID" id="100016119"/>
<evidence type="ECO:0000256" key="12">
    <source>
        <dbReference type="ARBA" id="ARBA00023157"/>
    </source>
</evidence>
<dbReference type="CTD" id="27074"/>
<reference evidence="24" key="3">
    <citation type="submission" date="2025-09" db="UniProtKB">
        <authorList>
            <consortium name="Ensembl"/>
        </authorList>
    </citation>
    <scope>IDENTIFICATION</scope>
</reference>
<name>F7GE18_MONDO</name>
<comment type="function">
    <text evidence="16">Lysosomal membrane glycoprotein which plays a role in the unfolded protein response (UPR) that contributes to protein degradation and cell survival during proteasomal dysfunction. Plays a role in the process of fusion of the lysosome with the autophagosome, thereby modulating the autophagic process. Promotes hepatocellular lipogenesis through activation of the PI3K/Akt pathway. May also play a role in dendritic cell function and in adaptive immunity.</text>
</comment>
<evidence type="ECO:0000256" key="14">
    <source>
        <dbReference type="ARBA" id="ARBA00023228"/>
    </source>
</evidence>
<proteinExistence type="inferred from homology"/>
<feature type="region of interest" description="Disordered" evidence="20">
    <location>
        <begin position="113"/>
        <end position="139"/>
    </location>
</feature>
<evidence type="ECO:0000256" key="22">
    <source>
        <dbReference type="SAM" id="SignalP"/>
    </source>
</evidence>
<comment type="subunit">
    <text evidence="17">Monomer. Interacts with FURIN.</text>
</comment>
<evidence type="ECO:0000259" key="23">
    <source>
        <dbReference type="Pfam" id="PF01299"/>
    </source>
</evidence>
<feature type="domain" description="Lysosome-associated membrane glycoprotein 2-like luminal" evidence="23">
    <location>
        <begin position="229"/>
        <end position="370"/>
    </location>
</feature>
<evidence type="ECO:0000256" key="19">
    <source>
        <dbReference type="PROSITE-ProRule" id="PRU00740"/>
    </source>
</evidence>
<reference evidence="24" key="2">
    <citation type="submission" date="2025-08" db="UniProtKB">
        <authorList>
            <consortium name="Ensembl"/>
        </authorList>
    </citation>
    <scope>IDENTIFICATION</scope>
</reference>
<dbReference type="InterPro" id="IPR048528">
    <property type="entry name" value="Lamp2-like_luminal"/>
</dbReference>
<keyword evidence="8" id="KW-0391">Immunity</keyword>
<feature type="compositionally biased region" description="Low complexity" evidence="20">
    <location>
        <begin position="207"/>
        <end position="216"/>
    </location>
</feature>
<keyword evidence="11 19" id="KW-0472">Membrane</keyword>
<dbReference type="GO" id="GO:0002250">
    <property type="term" value="P:adaptive immune response"/>
    <property type="evidence" value="ECO:0007669"/>
    <property type="project" value="UniProtKB-KW"/>
</dbReference>
<feature type="compositionally biased region" description="Low complexity" evidence="20">
    <location>
        <begin position="116"/>
        <end position="126"/>
    </location>
</feature>
<keyword evidence="25" id="KW-1185">Reference proteome</keyword>
<dbReference type="InterPro" id="IPR002000">
    <property type="entry name" value="Lysosome-assoc_membr_glycop"/>
</dbReference>
<dbReference type="eggNOG" id="KOG4818">
    <property type="taxonomic scope" value="Eukaryota"/>
</dbReference>
<reference evidence="24 25" key="1">
    <citation type="journal article" date="2007" name="Nature">
        <title>Genome of the marsupial Monodelphis domestica reveals innovation in non-coding sequences.</title>
        <authorList>
            <person name="Mikkelsen T.S."/>
            <person name="Wakefield M.J."/>
            <person name="Aken B."/>
            <person name="Amemiya C.T."/>
            <person name="Chang J.L."/>
            <person name="Duke S."/>
            <person name="Garber M."/>
            <person name="Gentles A.J."/>
            <person name="Goodstadt L."/>
            <person name="Heger A."/>
            <person name="Jurka J."/>
            <person name="Kamal M."/>
            <person name="Mauceli E."/>
            <person name="Searle S.M."/>
            <person name="Sharpe T."/>
            <person name="Baker M.L."/>
            <person name="Batzer M.A."/>
            <person name="Benos P.V."/>
            <person name="Belov K."/>
            <person name="Clamp M."/>
            <person name="Cook A."/>
            <person name="Cuff J."/>
            <person name="Das R."/>
            <person name="Davidow L."/>
            <person name="Deakin J.E."/>
            <person name="Fazzari M.J."/>
            <person name="Glass J.L."/>
            <person name="Grabherr M."/>
            <person name="Greally J.M."/>
            <person name="Gu W."/>
            <person name="Hore T.A."/>
            <person name="Huttley G.A."/>
            <person name="Kleber M."/>
            <person name="Jirtle R.L."/>
            <person name="Koina E."/>
            <person name="Lee J.T."/>
            <person name="Mahony S."/>
            <person name="Marra M.A."/>
            <person name="Miller R.D."/>
            <person name="Nicholls R.D."/>
            <person name="Oda M."/>
            <person name="Papenfuss A.T."/>
            <person name="Parra Z.E."/>
            <person name="Pollock D.D."/>
            <person name="Ray D.A."/>
            <person name="Schein J.E."/>
            <person name="Speed T.P."/>
            <person name="Thompson K."/>
            <person name="VandeBerg J.L."/>
            <person name="Wade C.M."/>
            <person name="Walker J.A."/>
            <person name="Waters P.D."/>
            <person name="Webber C."/>
            <person name="Weidman J.R."/>
            <person name="Xie X."/>
            <person name="Zody M.C."/>
            <person name="Baldwin J."/>
            <person name="Abdouelleil A."/>
            <person name="Abdulkadir J."/>
            <person name="Abebe A."/>
            <person name="Abera B."/>
            <person name="Abreu J."/>
            <person name="Acer S.C."/>
            <person name="Aftuck L."/>
            <person name="Alexander A."/>
            <person name="An P."/>
            <person name="Anderson E."/>
            <person name="Anderson S."/>
            <person name="Arachi H."/>
            <person name="Azer M."/>
            <person name="Bachantsang P."/>
            <person name="Barry A."/>
            <person name="Bayul T."/>
            <person name="Berlin A."/>
            <person name="Bessette D."/>
            <person name="Bloom T."/>
            <person name="Bloom T."/>
            <person name="Boguslavskiy L."/>
            <person name="Bonnet C."/>
            <person name="Boukhgalter B."/>
            <person name="Bourzgui I."/>
            <person name="Brown A."/>
            <person name="Cahill P."/>
            <person name="Channer S."/>
            <person name="Cheshatsang Y."/>
            <person name="Chuda L."/>
            <person name="Citroen M."/>
            <person name="Collymore A."/>
            <person name="Cooke P."/>
            <person name="Costello M."/>
            <person name="D'Aco K."/>
            <person name="Daza R."/>
            <person name="De Haan G."/>
            <person name="DeGray S."/>
            <person name="DeMaso C."/>
            <person name="Dhargay N."/>
            <person name="Dooley K."/>
            <person name="Dooley E."/>
            <person name="Doricent M."/>
            <person name="Dorje P."/>
            <person name="Dorjee K."/>
            <person name="Dupes A."/>
            <person name="Elong R."/>
            <person name="Falk J."/>
            <person name="Farina A."/>
            <person name="Faro S."/>
            <person name="Ferguson D."/>
            <person name="Fisher S."/>
            <person name="Foley C.D."/>
            <person name="Franke A."/>
            <person name="Friedrich D."/>
            <person name="Gadbois L."/>
            <person name="Gearin G."/>
            <person name="Gearin C.R."/>
            <person name="Giannoukos G."/>
            <person name="Goode T."/>
            <person name="Graham J."/>
            <person name="Grandbois E."/>
            <person name="Grewal S."/>
            <person name="Gyaltsen K."/>
            <person name="Hafez N."/>
            <person name="Hagos B."/>
            <person name="Hall J."/>
            <person name="Henson C."/>
            <person name="Hollinger A."/>
            <person name="Honan T."/>
            <person name="Huard M.D."/>
            <person name="Hughes L."/>
            <person name="Hurhula B."/>
            <person name="Husby M.E."/>
            <person name="Kamat A."/>
            <person name="Kanga B."/>
            <person name="Kashin S."/>
            <person name="Khazanovich D."/>
            <person name="Kisner P."/>
            <person name="Lance K."/>
            <person name="Lara M."/>
            <person name="Lee W."/>
            <person name="Lennon N."/>
            <person name="Letendre F."/>
            <person name="LeVine R."/>
            <person name="Lipovsky A."/>
            <person name="Liu X."/>
            <person name="Liu J."/>
            <person name="Liu S."/>
            <person name="Lokyitsang T."/>
            <person name="Lokyitsang Y."/>
            <person name="Lubonja R."/>
            <person name="Lui A."/>
            <person name="MacDonald P."/>
            <person name="Magnisalis V."/>
            <person name="Maru K."/>
            <person name="Matthews C."/>
            <person name="McCusker W."/>
            <person name="McDonough S."/>
            <person name="Mehta T."/>
            <person name="Meldrim J."/>
            <person name="Meneus L."/>
            <person name="Mihai O."/>
            <person name="Mihalev A."/>
            <person name="Mihova T."/>
            <person name="Mittelman R."/>
            <person name="Mlenga V."/>
            <person name="Montmayeur A."/>
            <person name="Mulrain L."/>
            <person name="Navidi A."/>
            <person name="Naylor J."/>
            <person name="Negash T."/>
            <person name="Nguyen T."/>
            <person name="Nguyen N."/>
            <person name="Nicol R."/>
            <person name="Norbu C."/>
            <person name="Norbu N."/>
            <person name="Novod N."/>
            <person name="O'Neill B."/>
            <person name="Osman S."/>
            <person name="Markiewicz E."/>
            <person name="Oyono O.L."/>
            <person name="Patti C."/>
            <person name="Phunkhang P."/>
            <person name="Pierre F."/>
            <person name="Priest M."/>
            <person name="Raghuraman S."/>
            <person name="Rege F."/>
            <person name="Reyes R."/>
            <person name="Rise C."/>
            <person name="Rogov P."/>
            <person name="Ross K."/>
            <person name="Ryan E."/>
            <person name="Settipalli S."/>
            <person name="Shea T."/>
            <person name="Sherpa N."/>
            <person name="Shi L."/>
            <person name="Shih D."/>
            <person name="Sparrow T."/>
            <person name="Spaulding J."/>
            <person name="Stalker J."/>
            <person name="Stange-Thomann N."/>
            <person name="Stavropoulos S."/>
            <person name="Stone C."/>
            <person name="Strader C."/>
            <person name="Tesfaye S."/>
            <person name="Thomson T."/>
            <person name="Thoulutsang Y."/>
            <person name="Thoulutsang D."/>
            <person name="Topham K."/>
            <person name="Topping I."/>
            <person name="Tsamla T."/>
            <person name="Vassiliev H."/>
            <person name="Vo A."/>
            <person name="Wangchuk T."/>
            <person name="Wangdi T."/>
            <person name="Weiand M."/>
            <person name="Wilkinson J."/>
            <person name="Wilson A."/>
            <person name="Yadav S."/>
            <person name="Young G."/>
            <person name="Yu Q."/>
            <person name="Zembek L."/>
            <person name="Zhong D."/>
            <person name="Zimmer A."/>
            <person name="Zwirko Z."/>
            <person name="Jaffe D.B."/>
            <person name="Alvarez P."/>
            <person name="Brockman W."/>
            <person name="Butler J."/>
            <person name="Chin C."/>
            <person name="Gnerre S."/>
            <person name="MacCallum I."/>
            <person name="Graves J.A."/>
            <person name="Ponting C.P."/>
            <person name="Breen M."/>
            <person name="Samollow P.B."/>
            <person name="Lander E.S."/>
            <person name="Lindblad-Toh K."/>
        </authorList>
    </citation>
    <scope>NUCLEOTIDE SEQUENCE [LARGE SCALE GENOMIC DNA]</scope>
</reference>
<gene>
    <name evidence="24" type="primary">LAMP3</name>
</gene>
<keyword evidence="13" id="KW-0325">Glycoprotein</keyword>
<accession>F7GE18</accession>
<evidence type="ECO:0000256" key="4">
    <source>
        <dbReference type="ARBA" id="ARBA00004358"/>
    </source>
</evidence>